<reference evidence="3" key="4">
    <citation type="submission" date="2023-01" db="EMBL/GenBank/DDBJ databases">
        <title>Draft genome sequence of Methylobacterium oxalidis strain NBRC 107715.</title>
        <authorList>
            <person name="Sun Q."/>
            <person name="Mori K."/>
        </authorList>
    </citation>
    <scope>NUCLEOTIDE SEQUENCE</scope>
    <source>
        <strain evidence="3">NBRC 107715</strain>
    </source>
</reference>
<dbReference type="AlphaFoldDB" id="A0A512J8I7"/>
<reference evidence="3" key="1">
    <citation type="journal article" date="2014" name="Int. J. Syst. Evol. Microbiol.">
        <title>Complete genome of a new Firmicutes species belonging to the dominant human colonic microbiota ('Ruminococcus bicirculans') reveals two chromosomes and a selective capacity to utilize plant glucans.</title>
        <authorList>
            <consortium name="NISC Comparative Sequencing Program"/>
            <person name="Wegmann U."/>
            <person name="Louis P."/>
            <person name="Goesmann A."/>
            <person name="Henrissat B."/>
            <person name="Duncan S.H."/>
            <person name="Flint H.J."/>
        </authorList>
    </citation>
    <scope>NUCLEOTIDE SEQUENCE</scope>
    <source>
        <strain evidence="3">NBRC 107715</strain>
    </source>
</reference>
<feature type="compositionally biased region" description="Pro residues" evidence="1">
    <location>
        <begin position="138"/>
        <end position="147"/>
    </location>
</feature>
<feature type="region of interest" description="Disordered" evidence="1">
    <location>
        <begin position="136"/>
        <end position="160"/>
    </location>
</feature>
<gene>
    <name evidence="3" type="ORF">GCM10007888_44840</name>
    <name evidence="2" type="ORF">MOX02_42710</name>
</gene>
<evidence type="ECO:0000313" key="3">
    <source>
        <dbReference type="EMBL" id="GLS66102.1"/>
    </source>
</evidence>
<evidence type="ECO:0000256" key="1">
    <source>
        <dbReference type="SAM" id="MobiDB-lite"/>
    </source>
</evidence>
<dbReference type="RefSeq" id="WP_238179066.1">
    <property type="nucleotide sequence ID" value="NZ_BJZU01000096.1"/>
</dbReference>
<dbReference type="EMBL" id="BJZU01000096">
    <property type="protein sequence ID" value="GEP06233.1"/>
    <property type="molecule type" value="Genomic_DNA"/>
</dbReference>
<dbReference type="Proteomes" id="UP001156856">
    <property type="component" value="Unassembled WGS sequence"/>
</dbReference>
<evidence type="ECO:0000313" key="5">
    <source>
        <dbReference type="Proteomes" id="UP001156856"/>
    </source>
</evidence>
<protein>
    <recommendedName>
        <fullName evidence="6">Translation initiation factor 2</fullName>
    </recommendedName>
</protein>
<dbReference type="PROSITE" id="PS51257">
    <property type="entry name" value="PROKAR_LIPOPROTEIN"/>
    <property type="match status" value="1"/>
</dbReference>
<comment type="caution">
    <text evidence="2">The sequence shown here is derived from an EMBL/GenBank/DDBJ whole genome shotgun (WGS) entry which is preliminary data.</text>
</comment>
<keyword evidence="5" id="KW-1185">Reference proteome</keyword>
<organism evidence="2 4">
    <name type="scientific">Methylobacterium oxalidis</name>
    <dbReference type="NCBI Taxonomy" id="944322"/>
    <lineage>
        <taxon>Bacteria</taxon>
        <taxon>Pseudomonadati</taxon>
        <taxon>Pseudomonadota</taxon>
        <taxon>Alphaproteobacteria</taxon>
        <taxon>Hyphomicrobiales</taxon>
        <taxon>Methylobacteriaceae</taxon>
        <taxon>Methylobacterium</taxon>
    </lineage>
</organism>
<proteinExistence type="predicted"/>
<evidence type="ECO:0000313" key="2">
    <source>
        <dbReference type="EMBL" id="GEP06233.1"/>
    </source>
</evidence>
<name>A0A512J8I7_9HYPH</name>
<accession>A0A512J8I7</accession>
<dbReference type="EMBL" id="BSPK01000091">
    <property type="protein sequence ID" value="GLS66102.1"/>
    <property type="molecule type" value="Genomic_DNA"/>
</dbReference>
<evidence type="ECO:0008006" key="6">
    <source>
        <dbReference type="Google" id="ProtNLM"/>
    </source>
</evidence>
<reference evidence="5" key="2">
    <citation type="journal article" date="2019" name="Int. J. Syst. Evol. Microbiol.">
        <title>The Global Catalogue of Microorganisms (GCM) 10K type strain sequencing project: providing services to taxonomists for standard genome sequencing and annotation.</title>
        <authorList>
            <consortium name="The Broad Institute Genomics Platform"/>
            <consortium name="The Broad Institute Genome Sequencing Center for Infectious Disease"/>
            <person name="Wu L."/>
            <person name="Ma J."/>
        </authorList>
    </citation>
    <scope>NUCLEOTIDE SEQUENCE [LARGE SCALE GENOMIC DNA]</scope>
    <source>
        <strain evidence="5">NBRC 107715</strain>
    </source>
</reference>
<evidence type="ECO:0000313" key="4">
    <source>
        <dbReference type="Proteomes" id="UP000321960"/>
    </source>
</evidence>
<dbReference type="Proteomes" id="UP000321960">
    <property type="component" value="Unassembled WGS sequence"/>
</dbReference>
<sequence>MRLGGFGDVIMKGNLCIAALVAAGVGACGSITRGTSENLTFVSEPAGAVVTTTKRYACAATPCTLDVDRSDEFDATFALPGYRPETIPVRTRVATRGAVGMAGNVLAGGLIGVGVDAYTGAAYDHEPNPVIARLTPLRAPPKTPPMTPRRRRPGPAEPGL</sequence>
<reference evidence="2 4" key="3">
    <citation type="submission" date="2019-07" db="EMBL/GenBank/DDBJ databases">
        <title>Whole genome shotgun sequence of Methylobacterium oxalidis NBRC 107715.</title>
        <authorList>
            <person name="Hosoyama A."/>
            <person name="Uohara A."/>
            <person name="Ohji S."/>
            <person name="Ichikawa N."/>
        </authorList>
    </citation>
    <scope>NUCLEOTIDE SEQUENCE [LARGE SCALE GENOMIC DNA]</scope>
    <source>
        <strain evidence="2 4">NBRC 107715</strain>
    </source>
</reference>